<keyword evidence="1" id="KW-1185">Reference proteome</keyword>
<sequence length="74" mass="8471">MLCRSYLVLIGFSKMKHWTSDRAMKGHTKTALCLPLGRIRRFLCCTLGPSSVKCKEWSVQRKHFAITGSLPMEK</sequence>
<dbReference type="WBParaSite" id="L893_g3323.t1">
    <property type="protein sequence ID" value="L893_g3323.t1"/>
    <property type="gene ID" value="L893_g3323"/>
</dbReference>
<organism evidence="1 2">
    <name type="scientific">Steinernema glaseri</name>
    <dbReference type="NCBI Taxonomy" id="37863"/>
    <lineage>
        <taxon>Eukaryota</taxon>
        <taxon>Metazoa</taxon>
        <taxon>Ecdysozoa</taxon>
        <taxon>Nematoda</taxon>
        <taxon>Chromadorea</taxon>
        <taxon>Rhabditida</taxon>
        <taxon>Tylenchina</taxon>
        <taxon>Panagrolaimomorpha</taxon>
        <taxon>Strongyloidoidea</taxon>
        <taxon>Steinernematidae</taxon>
        <taxon>Steinernema</taxon>
    </lineage>
</organism>
<dbReference type="AlphaFoldDB" id="A0A1I8A625"/>
<protein>
    <submittedName>
        <fullName evidence="2">Secreted protein</fullName>
    </submittedName>
</protein>
<evidence type="ECO:0000313" key="2">
    <source>
        <dbReference type="WBParaSite" id="L893_g3323.t1"/>
    </source>
</evidence>
<accession>A0A1I8A625</accession>
<name>A0A1I8A625_9BILA</name>
<dbReference type="Proteomes" id="UP000095287">
    <property type="component" value="Unplaced"/>
</dbReference>
<proteinExistence type="predicted"/>
<evidence type="ECO:0000313" key="1">
    <source>
        <dbReference type="Proteomes" id="UP000095287"/>
    </source>
</evidence>
<reference evidence="2" key="1">
    <citation type="submission" date="2016-11" db="UniProtKB">
        <authorList>
            <consortium name="WormBaseParasite"/>
        </authorList>
    </citation>
    <scope>IDENTIFICATION</scope>
</reference>